<dbReference type="STRING" id="645990.SAMN00120144_3205"/>
<organism evidence="1 2">
    <name type="scientific">Hymenobacter roseosalivarius DSM 11622</name>
    <dbReference type="NCBI Taxonomy" id="645990"/>
    <lineage>
        <taxon>Bacteria</taxon>
        <taxon>Pseudomonadati</taxon>
        <taxon>Bacteroidota</taxon>
        <taxon>Cytophagia</taxon>
        <taxon>Cytophagales</taxon>
        <taxon>Hymenobacteraceae</taxon>
        <taxon>Hymenobacter</taxon>
    </lineage>
</organism>
<dbReference type="RefSeq" id="WP_084447483.1">
    <property type="nucleotide sequence ID" value="NZ_FWWW01000096.1"/>
</dbReference>
<protein>
    <submittedName>
        <fullName evidence="1">Uncharacterized protein</fullName>
    </submittedName>
</protein>
<evidence type="ECO:0000313" key="2">
    <source>
        <dbReference type="Proteomes" id="UP000192266"/>
    </source>
</evidence>
<keyword evidence="2" id="KW-1185">Reference proteome</keyword>
<reference evidence="1 2" key="1">
    <citation type="submission" date="2017-04" db="EMBL/GenBank/DDBJ databases">
        <authorList>
            <person name="Afonso C.L."/>
            <person name="Miller P.J."/>
            <person name="Scott M.A."/>
            <person name="Spackman E."/>
            <person name="Goraichik I."/>
            <person name="Dimitrov K.M."/>
            <person name="Suarez D.L."/>
            <person name="Swayne D.E."/>
        </authorList>
    </citation>
    <scope>NUCLEOTIDE SEQUENCE [LARGE SCALE GENOMIC DNA]</scope>
    <source>
        <strain evidence="1 2">DSM 11622</strain>
    </source>
</reference>
<evidence type="ECO:0000313" key="1">
    <source>
        <dbReference type="EMBL" id="SMB99950.1"/>
    </source>
</evidence>
<dbReference type="Proteomes" id="UP000192266">
    <property type="component" value="Unassembled WGS sequence"/>
</dbReference>
<dbReference type="AlphaFoldDB" id="A0A1W1W3B9"/>
<sequence>MLTTLSSLGLPDDCYTVRLNQTHVSAKERNQLAIATKITGKFLGAIFGKTGDKDRNDCNAAIALSITSDVSTAVTGMANSASQLEILFAALNGLVLEGLL</sequence>
<dbReference type="EMBL" id="FWWW01000096">
    <property type="protein sequence ID" value="SMB99950.1"/>
    <property type="molecule type" value="Genomic_DNA"/>
</dbReference>
<name>A0A1W1W3B9_9BACT</name>
<gene>
    <name evidence="1" type="ORF">SAMN00120144_3205</name>
</gene>
<proteinExistence type="predicted"/>
<accession>A0A1W1W3B9</accession>